<organism evidence="2 3">
    <name type="scientific">Albugo candida</name>
    <dbReference type="NCBI Taxonomy" id="65357"/>
    <lineage>
        <taxon>Eukaryota</taxon>
        <taxon>Sar</taxon>
        <taxon>Stramenopiles</taxon>
        <taxon>Oomycota</taxon>
        <taxon>Peronosporomycetes</taxon>
        <taxon>Albuginales</taxon>
        <taxon>Albuginaceae</taxon>
        <taxon>Albugo</taxon>
    </lineage>
</organism>
<comment type="caution">
    <text evidence="2">The sequence shown here is derived from an EMBL/GenBank/DDBJ whole genome shotgun (WGS) entry which is preliminary data.</text>
</comment>
<protein>
    <submittedName>
        <fullName evidence="2">Uncharacterized protein</fullName>
    </submittedName>
</protein>
<keyword evidence="3" id="KW-1185">Reference proteome</keyword>
<feature type="transmembrane region" description="Helical" evidence="1">
    <location>
        <begin position="25"/>
        <end position="45"/>
    </location>
</feature>
<keyword evidence="1" id="KW-0812">Transmembrane</keyword>
<sequence length="132" mass="14635">MPSEYSSSQPTREGLAVLNPLDQGFLIASILLFVLLSIISGRIVWKSYIAARRRNFFDYHFTSKKNHLCESESVGSFRELKAEPMIAASRPSIGKSTYINSIQSEATPTISTSLIKGEEYIASQSTGAEIRQ</sequence>
<name>A0A024FX64_9STRA</name>
<gene>
    <name evidence="2" type="ORF">BN9_133510</name>
</gene>
<keyword evidence="1" id="KW-0472">Membrane</keyword>
<proteinExistence type="predicted"/>
<keyword evidence="1" id="KW-1133">Transmembrane helix</keyword>
<dbReference type="Proteomes" id="UP000053237">
    <property type="component" value="Unassembled WGS sequence"/>
</dbReference>
<evidence type="ECO:0000313" key="3">
    <source>
        <dbReference type="Proteomes" id="UP000053237"/>
    </source>
</evidence>
<dbReference type="InParanoid" id="A0A024FX64"/>
<dbReference type="AlphaFoldDB" id="A0A024FX64"/>
<evidence type="ECO:0000256" key="1">
    <source>
        <dbReference type="SAM" id="Phobius"/>
    </source>
</evidence>
<reference evidence="2 3" key="1">
    <citation type="submission" date="2012-05" db="EMBL/GenBank/DDBJ databases">
        <title>Recombination and specialization in a pathogen metapopulation.</title>
        <authorList>
            <person name="Gardiner A."/>
            <person name="Kemen E."/>
            <person name="Schultz-Larsen T."/>
            <person name="MacLean D."/>
            <person name="Van Oosterhout C."/>
            <person name="Jones J.D.G."/>
        </authorList>
    </citation>
    <scope>NUCLEOTIDE SEQUENCE [LARGE SCALE GENOMIC DNA]</scope>
    <source>
        <strain evidence="2 3">Ac Nc2</strain>
    </source>
</reference>
<evidence type="ECO:0000313" key="2">
    <source>
        <dbReference type="EMBL" id="CCI11715.1"/>
    </source>
</evidence>
<accession>A0A024FX64</accession>
<dbReference type="EMBL" id="CAIX01001670">
    <property type="protein sequence ID" value="CCI11715.1"/>
    <property type="molecule type" value="Genomic_DNA"/>
</dbReference>